<evidence type="ECO:0000256" key="1">
    <source>
        <dbReference type="SAM" id="MobiDB-lite"/>
    </source>
</evidence>
<comment type="caution">
    <text evidence="2">The sequence shown here is derived from an EMBL/GenBank/DDBJ whole genome shotgun (WGS) entry which is preliminary data.</text>
</comment>
<dbReference type="RefSeq" id="WP_098065945.1">
    <property type="nucleotide sequence ID" value="NZ_JAOCAL010000001.1"/>
</dbReference>
<dbReference type="GeneID" id="80803199"/>
<gene>
    <name evidence="2" type="ORF">CRM82_00420</name>
</gene>
<proteinExistence type="predicted"/>
<accession>A0A2A7UPT8</accession>
<evidence type="ECO:0000313" key="2">
    <source>
        <dbReference type="EMBL" id="PEH87280.1"/>
    </source>
</evidence>
<organism evidence="2 3">
    <name type="scientific">Comamonas terrigena</name>
    <dbReference type="NCBI Taxonomy" id="32013"/>
    <lineage>
        <taxon>Bacteria</taxon>
        <taxon>Pseudomonadati</taxon>
        <taxon>Pseudomonadota</taxon>
        <taxon>Betaproteobacteria</taxon>
        <taxon>Burkholderiales</taxon>
        <taxon>Comamonadaceae</taxon>
        <taxon>Comamonas</taxon>
    </lineage>
</organism>
<dbReference type="AlphaFoldDB" id="A0A2A7UPT8"/>
<dbReference type="Proteomes" id="UP000220246">
    <property type="component" value="Unassembled WGS sequence"/>
</dbReference>
<feature type="region of interest" description="Disordered" evidence="1">
    <location>
        <begin position="1"/>
        <end position="71"/>
    </location>
</feature>
<dbReference type="STRING" id="1219032.GCA_001515545_03636"/>
<evidence type="ECO:0000313" key="3">
    <source>
        <dbReference type="Proteomes" id="UP000220246"/>
    </source>
</evidence>
<reference evidence="3" key="1">
    <citation type="submission" date="2017-09" db="EMBL/GenBank/DDBJ databases">
        <title>FDA dAtabase for Regulatory Grade micrObial Sequences (FDA-ARGOS): Supporting development and validation of Infectious Disease Dx tests.</title>
        <authorList>
            <person name="Minogue T."/>
            <person name="Wolcott M."/>
            <person name="Wasieloski L."/>
            <person name="Aguilar W."/>
            <person name="Moore D."/>
            <person name="Tallon L."/>
            <person name="Sadzewicz L."/>
            <person name="Ott S."/>
            <person name="Zhao X."/>
            <person name="Nagaraj S."/>
            <person name="Vavikolanu K."/>
            <person name="Aluvathingal J."/>
            <person name="Nadendla S."/>
            <person name="Sichtig H."/>
        </authorList>
    </citation>
    <scope>NUCLEOTIDE SEQUENCE [LARGE SCALE GENOMIC DNA]</scope>
    <source>
        <strain evidence="3">FDAARGOS_394</strain>
    </source>
</reference>
<name>A0A2A7UPT8_COMTR</name>
<keyword evidence="3" id="KW-1185">Reference proteome</keyword>
<dbReference type="EMBL" id="PDEA01000001">
    <property type="protein sequence ID" value="PEH87280.1"/>
    <property type="molecule type" value="Genomic_DNA"/>
</dbReference>
<dbReference type="OrthoDB" id="8795237at2"/>
<sequence>MARPTRPAANDARAASGPGMDPTRDLFADLDAEPAAPPAPVCAAEPFPSGAATPPLEEGRLVEDAPAPPVSESRISYAEAQRLMAIGRSQGPQALTPDQHHALWDCLRDLPESQAWLAAQLTALQGELQERGLRPRPGTHTAR</sequence>
<protein>
    <submittedName>
        <fullName evidence="2">Uncharacterized protein</fullName>
    </submittedName>
</protein>